<protein>
    <submittedName>
        <fullName evidence="1">Uncharacterized protein</fullName>
    </submittedName>
</protein>
<name>A0ACC0UQ74_9HYPO</name>
<dbReference type="EMBL" id="CM047948">
    <property type="protein sequence ID" value="KAI9896253.1"/>
    <property type="molecule type" value="Genomic_DNA"/>
</dbReference>
<sequence length="132" mass="14313">MGKRKSSSKPQGPKKKESLPTQFTCLFCNHEKSVHVKIDKKAGVGQLDCKMCGQKFQCGVNYLSAAVDVYGEWVDAAESVANGNSNPQPGYLGTSKPSGSRRLTSRAAADDDDEDSRRYEGDGVVDDDDDAY</sequence>
<organism evidence="1 2">
    <name type="scientific">Trichothecium roseum</name>
    <dbReference type="NCBI Taxonomy" id="47278"/>
    <lineage>
        <taxon>Eukaryota</taxon>
        <taxon>Fungi</taxon>
        <taxon>Dikarya</taxon>
        <taxon>Ascomycota</taxon>
        <taxon>Pezizomycotina</taxon>
        <taxon>Sordariomycetes</taxon>
        <taxon>Hypocreomycetidae</taxon>
        <taxon>Hypocreales</taxon>
        <taxon>Hypocreales incertae sedis</taxon>
        <taxon>Trichothecium</taxon>
    </lineage>
</organism>
<evidence type="ECO:0000313" key="2">
    <source>
        <dbReference type="Proteomes" id="UP001163324"/>
    </source>
</evidence>
<evidence type="ECO:0000313" key="1">
    <source>
        <dbReference type="EMBL" id="KAI9896253.1"/>
    </source>
</evidence>
<accession>A0ACC0UQ74</accession>
<gene>
    <name evidence="1" type="ORF">N3K66_008425</name>
</gene>
<dbReference type="Proteomes" id="UP001163324">
    <property type="component" value="Chromosome 9"/>
</dbReference>
<proteinExistence type="predicted"/>
<keyword evidence="2" id="KW-1185">Reference proteome</keyword>
<comment type="caution">
    <text evidence="1">The sequence shown here is derived from an EMBL/GenBank/DDBJ whole genome shotgun (WGS) entry which is preliminary data.</text>
</comment>
<reference evidence="1" key="1">
    <citation type="submission" date="2022-10" db="EMBL/GenBank/DDBJ databases">
        <title>Complete Genome of Trichothecium roseum strain YXFP-22015, a Plant Pathogen Isolated from Citrus.</title>
        <authorList>
            <person name="Wang Y."/>
            <person name="Zhu L."/>
        </authorList>
    </citation>
    <scope>NUCLEOTIDE SEQUENCE</scope>
    <source>
        <strain evidence="1">YXFP-22015</strain>
    </source>
</reference>